<dbReference type="EMBL" id="FQWM01000002">
    <property type="protein sequence ID" value="SHG97885.1"/>
    <property type="molecule type" value="Genomic_DNA"/>
</dbReference>
<proteinExistence type="predicted"/>
<sequence length="40" mass="4346">MLRTIMVGSCISVQGLFVKTLPNGRIVVRVGSQTFQGRPV</sequence>
<dbReference type="Proteomes" id="UP000184211">
    <property type="component" value="Unassembled WGS sequence"/>
</dbReference>
<dbReference type="AlphaFoldDB" id="A0A1M5P848"/>
<gene>
    <name evidence="1" type="ORF">SAMN04488044_1739</name>
</gene>
<accession>A0A1M5P848</accession>
<dbReference type="STRING" id="870908.SAMN04488044_1739"/>
<keyword evidence="2" id="KW-1185">Reference proteome</keyword>
<protein>
    <recommendedName>
        <fullName evidence="3">Translation initiation factor 2</fullName>
    </recommendedName>
</protein>
<evidence type="ECO:0000313" key="1">
    <source>
        <dbReference type="EMBL" id="SHG97885.1"/>
    </source>
</evidence>
<evidence type="ECO:0000313" key="2">
    <source>
        <dbReference type="Proteomes" id="UP000184211"/>
    </source>
</evidence>
<evidence type="ECO:0008006" key="3">
    <source>
        <dbReference type="Google" id="ProtNLM"/>
    </source>
</evidence>
<name>A0A1M5P848_9RHOB</name>
<organism evidence="1 2">
    <name type="scientific">Cognatishimia maritima</name>
    <dbReference type="NCBI Taxonomy" id="870908"/>
    <lineage>
        <taxon>Bacteria</taxon>
        <taxon>Pseudomonadati</taxon>
        <taxon>Pseudomonadota</taxon>
        <taxon>Alphaproteobacteria</taxon>
        <taxon>Rhodobacterales</taxon>
        <taxon>Paracoccaceae</taxon>
        <taxon>Cognatishimia</taxon>
    </lineage>
</organism>
<reference evidence="2" key="1">
    <citation type="submission" date="2016-11" db="EMBL/GenBank/DDBJ databases">
        <authorList>
            <person name="Varghese N."/>
            <person name="Submissions S."/>
        </authorList>
    </citation>
    <scope>NUCLEOTIDE SEQUENCE [LARGE SCALE GENOMIC DNA]</scope>
    <source>
        <strain evidence="2">DSM 28223</strain>
    </source>
</reference>